<keyword evidence="2" id="KW-1185">Reference proteome</keyword>
<protein>
    <submittedName>
        <fullName evidence="1">Uncharacterized protein</fullName>
    </submittedName>
</protein>
<dbReference type="Proteomes" id="UP000672934">
    <property type="component" value="Unassembled WGS sequence"/>
</dbReference>
<name>A0A916ISK3_9BURK</name>
<reference evidence="1" key="1">
    <citation type="submission" date="2021-03" db="EMBL/GenBank/DDBJ databases">
        <authorList>
            <person name="Peeters C."/>
        </authorList>
    </citation>
    <scope>NUCLEOTIDE SEQUENCE</scope>
    <source>
        <strain evidence="1">LMG 31506</strain>
    </source>
</reference>
<dbReference type="AlphaFoldDB" id="A0A916ISK3"/>
<accession>A0A916ISK3</accession>
<dbReference type="EMBL" id="CAJPUY010000005">
    <property type="protein sequence ID" value="CAG2137142.1"/>
    <property type="molecule type" value="Genomic_DNA"/>
</dbReference>
<sequence>MPARCGVRRTCGCFRNALSGGSGSVSKTSRTAPPSHPLSRAEIISASLITAPRDTLTSTSPFFACESTLALIMPRVFGVNGQQRTRKSETEISSSTDMYGTCPGNRAGVLVLTRTSIPKPSRAISQTRFPICPNPMMPSDLPRSSTDLLLAEALMERHFSFLTSLSKSASRRLIASMPAMANSATELAFPPGMLATGIPRCVALSTGMMSTPAPCLTTARRRFASSNMSFGNLRRTIIASARCMSTRSALSASTGDRFWGTSSTCACSWSKACASG</sequence>
<organism evidence="1 2">
    <name type="scientific">Cupriavidus yeoncheonensis</name>
    <dbReference type="NCBI Taxonomy" id="1462994"/>
    <lineage>
        <taxon>Bacteria</taxon>
        <taxon>Pseudomonadati</taxon>
        <taxon>Pseudomonadota</taxon>
        <taxon>Betaproteobacteria</taxon>
        <taxon>Burkholderiales</taxon>
        <taxon>Burkholderiaceae</taxon>
        <taxon>Cupriavidus</taxon>
    </lineage>
</organism>
<evidence type="ECO:0000313" key="1">
    <source>
        <dbReference type="EMBL" id="CAG2137142.1"/>
    </source>
</evidence>
<evidence type="ECO:0000313" key="2">
    <source>
        <dbReference type="Proteomes" id="UP000672934"/>
    </source>
</evidence>
<comment type="caution">
    <text evidence="1">The sequence shown here is derived from an EMBL/GenBank/DDBJ whole genome shotgun (WGS) entry which is preliminary data.</text>
</comment>
<proteinExistence type="predicted"/>
<gene>
    <name evidence="1" type="ORF">LMG31506_01791</name>
</gene>